<reference evidence="1 2" key="1">
    <citation type="journal article" date="2015" name="Genome Announc.">
        <title>Expanding the biotechnology potential of lactobacilli through comparative genomics of 213 strains and associated genera.</title>
        <authorList>
            <person name="Sun Z."/>
            <person name="Harris H.M."/>
            <person name="McCann A."/>
            <person name="Guo C."/>
            <person name="Argimon S."/>
            <person name="Zhang W."/>
            <person name="Yang X."/>
            <person name="Jeffery I.B."/>
            <person name="Cooney J.C."/>
            <person name="Kagawa T.F."/>
            <person name="Liu W."/>
            <person name="Song Y."/>
            <person name="Salvetti E."/>
            <person name="Wrobel A."/>
            <person name="Rasinkangas P."/>
            <person name="Parkhill J."/>
            <person name="Rea M.C."/>
            <person name="O'Sullivan O."/>
            <person name="Ritari J."/>
            <person name="Douillard F.P."/>
            <person name="Paul Ross R."/>
            <person name="Yang R."/>
            <person name="Briner A.E."/>
            <person name="Felis G.E."/>
            <person name="de Vos W.M."/>
            <person name="Barrangou R."/>
            <person name="Klaenhammer T.R."/>
            <person name="Caufield P.W."/>
            <person name="Cui Y."/>
            <person name="Zhang H."/>
            <person name="O'Toole P.W."/>
        </authorList>
    </citation>
    <scope>NUCLEOTIDE SEQUENCE [LARGE SCALE GENOMIC DNA]</scope>
    <source>
        <strain evidence="1 2">DSM 21051</strain>
    </source>
</reference>
<protein>
    <recommendedName>
        <fullName evidence="3">HTH cro/C1-type domain-containing protein</fullName>
    </recommendedName>
</protein>
<proteinExistence type="predicted"/>
<dbReference type="PATRIC" id="fig|1423725.3.peg.1509"/>
<dbReference type="EMBL" id="AYZD01000018">
    <property type="protein sequence ID" value="KRM95984.1"/>
    <property type="molecule type" value="Genomic_DNA"/>
</dbReference>
<evidence type="ECO:0000313" key="1">
    <source>
        <dbReference type="EMBL" id="KRM95984.1"/>
    </source>
</evidence>
<dbReference type="AlphaFoldDB" id="A0A0R2CWL2"/>
<keyword evidence="2" id="KW-1185">Reference proteome</keyword>
<evidence type="ECO:0008006" key="3">
    <source>
        <dbReference type="Google" id="ProtNLM"/>
    </source>
</evidence>
<accession>A0A0R2CWL2</accession>
<evidence type="ECO:0000313" key="2">
    <source>
        <dbReference type="Proteomes" id="UP000051015"/>
    </source>
</evidence>
<name>A0A0R2CWL2_9LACO</name>
<sequence length="64" mass="7325">MILHGDNQKKLASYLGISQQRFSAKINEKNGAEFSKSEMTLIKEKYHLTATQINDIFFSNFVSL</sequence>
<gene>
    <name evidence="1" type="ORF">FC19_GL001467</name>
</gene>
<organism evidence="1 2">
    <name type="scientific">Liquorilactobacillus aquaticus DSM 21051</name>
    <dbReference type="NCBI Taxonomy" id="1423725"/>
    <lineage>
        <taxon>Bacteria</taxon>
        <taxon>Bacillati</taxon>
        <taxon>Bacillota</taxon>
        <taxon>Bacilli</taxon>
        <taxon>Lactobacillales</taxon>
        <taxon>Lactobacillaceae</taxon>
        <taxon>Liquorilactobacillus</taxon>
    </lineage>
</organism>
<dbReference type="Proteomes" id="UP000051015">
    <property type="component" value="Unassembled WGS sequence"/>
</dbReference>
<comment type="caution">
    <text evidence="1">The sequence shown here is derived from an EMBL/GenBank/DDBJ whole genome shotgun (WGS) entry which is preliminary data.</text>
</comment>